<dbReference type="EMBL" id="JANJYJ010000010">
    <property type="protein sequence ID" value="KAK3184256.1"/>
    <property type="molecule type" value="Genomic_DNA"/>
</dbReference>
<keyword evidence="4" id="KW-1185">Reference proteome</keyword>
<evidence type="ECO:0000313" key="3">
    <source>
        <dbReference type="EMBL" id="KAK3184256.1"/>
    </source>
</evidence>
<evidence type="ECO:0000256" key="1">
    <source>
        <dbReference type="ARBA" id="ARBA00022679"/>
    </source>
</evidence>
<proteinExistence type="predicted"/>
<keyword evidence="1" id="KW-0808">Transferase</keyword>
<name>A0AAD9ZLK3_9ROSI</name>
<dbReference type="Pfam" id="PF02458">
    <property type="entry name" value="Transferase"/>
    <property type="match status" value="1"/>
</dbReference>
<dbReference type="GO" id="GO:0016747">
    <property type="term" value="F:acyltransferase activity, transferring groups other than amino-acyl groups"/>
    <property type="evidence" value="ECO:0007669"/>
    <property type="project" value="UniProtKB-ARBA"/>
</dbReference>
<keyword evidence="2" id="KW-0012">Acyltransferase</keyword>
<sequence length="76" mass="8425">MKNGRVVSVAGSPKFRVYETDFGWGRAKNCGVVHISAYGPFSFNESKEEEGGVQIGVVVNREKLDLFNAVFELRIS</sequence>
<dbReference type="Gene3D" id="3.30.559.10">
    <property type="entry name" value="Chloramphenicol acetyltransferase-like domain"/>
    <property type="match status" value="1"/>
</dbReference>
<comment type="caution">
    <text evidence="3">The sequence shown here is derived from an EMBL/GenBank/DDBJ whole genome shotgun (WGS) entry which is preliminary data.</text>
</comment>
<organism evidence="3 4">
    <name type="scientific">Dipteronia sinensis</name>
    <dbReference type="NCBI Taxonomy" id="43782"/>
    <lineage>
        <taxon>Eukaryota</taxon>
        <taxon>Viridiplantae</taxon>
        <taxon>Streptophyta</taxon>
        <taxon>Embryophyta</taxon>
        <taxon>Tracheophyta</taxon>
        <taxon>Spermatophyta</taxon>
        <taxon>Magnoliopsida</taxon>
        <taxon>eudicotyledons</taxon>
        <taxon>Gunneridae</taxon>
        <taxon>Pentapetalae</taxon>
        <taxon>rosids</taxon>
        <taxon>malvids</taxon>
        <taxon>Sapindales</taxon>
        <taxon>Sapindaceae</taxon>
        <taxon>Hippocastanoideae</taxon>
        <taxon>Acereae</taxon>
        <taxon>Dipteronia</taxon>
    </lineage>
</organism>
<dbReference type="InterPro" id="IPR023213">
    <property type="entry name" value="CAT-like_dom_sf"/>
</dbReference>
<evidence type="ECO:0000256" key="2">
    <source>
        <dbReference type="ARBA" id="ARBA00023315"/>
    </source>
</evidence>
<accession>A0AAD9ZLK3</accession>
<dbReference type="AlphaFoldDB" id="A0AAD9ZLK3"/>
<dbReference type="Proteomes" id="UP001281410">
    <property type="component" value="Unassembled WGS sequence"/>
</dbReference>
<dbReference type="PANTHER" id="PTHR31625">
    <property type="match status" value="1"/>
</dbReference>
<gene>
    <name evidence="3" type="ORF">Dsin_031542</name>
</gene>
<evidence type="ECO:0000313" key="4">
    <source>
        <dbReference type="Proteomes" id="UP001281410"/>
    </source>
</evidence>
<reference evidence="3" key="1">
    <citation type="journal article" date="2023" name="Plant J.">
        <title>Genome sequences and population genomics provide insights into the demographic history, inbreeding, and mutation load of two 'living fossil' tree species of Dipteronia.</title>
        <authorList>
            <person name="Feng Y."/>
            <person name="Comes H.P."/>
            <person name="Chen J."/>
            <person name="Zhu S."/>
            <person name="Lu R."/>
            <person name="Zhang X."/>
            <person name="Li P."/>
            <person name="Qiu J."/>
            <person name="Olsen K.M."/>
            <person name="Qiu Y."/>
        </authorList>
    </citation>
    <scope>NUCLEOTIDE SEQUENCE</scope>
    <source>
        <strain evidence="3">NBL</strain>
    </source>
</reference>
<dbReference type="InterPro" id="IPR051504">
    <property type="entry name" value="Plant_metabolite_acyltrans"/>
</dbReference>
<protein>
    <submittedName>
        <fullName evidence="3">Uncharacterized protein</fullName>
    </submittedName>
</protein>